<keyword evidence="3" id="KW-0812">Transmembrane</keyword>
<dbReference type="STRING" id="3641.A0A061G7R6"/>
<keyword evidence="2" id="KW-0129">CBS domain</keyword>
<dbReference type="PANTHER" id="PTHR11689:SF144">
    <property type="entry name" value="CHLORIDE CHANNEL PROTEIN"/>
    <property type="match status" value="1"/>
</dbReference>
<dbReference type="eggNOG" id="KOG0474">
    <property type="taxonomic scope" value="Eukaryota"/>
</dbReference>
<dbReference type="EMBL" id="CM001884">
    <property type="protein sequence ID" value="EOY25473.1"/>
    <property type="molecule type" value="Genomic_DNA"/>
</dbReference>
<keyword evidence="5" id="KW-1185">Reference proteome</keyword>
<dbReference type="Gramene" id="EOY25473">
    <property type="protein sequence ID" value="EOY25473"/>
    <property type="gene ID" value="TCM_026896"/>
</dbReference>
<keyword evidence="3" id="KW-0472">Membrane</keyword>
<evidence type="ECO:0000256" key="3">
    <source>
        <dbReference type="SAM" id="Phobius"/>
    </source>
</evidence>
<evidence type="ECO:0000313" key="5">
    <source>
        <dbReference type="Proteomes" id="UP000026915"/>
    </source>
</evidence>
<proteinExistence type="predicted"/>
<dbReference type="PANTHER" id="PTHR11689">
    <property type="entry name" value="CHLORIDE CHANNEL PROTEIN CLC FAMILY MEMBER"/>
    <property type="match status" value="1"/>
</dbReference>
<dbReference type="InterPro" id="IPR051280">
    <property type="entry name" value="Cl-channel/antiporter"/>
</dbReference>
<dbReference type="InterPro" id="IPR014743">
    <property type="entry name" value="Cl-channel_core"/>
</dbReference>
<dbReference type="InParanoid" id="A0A061G7R6"/>
<name>A0A061G7R6_THECC</name>
<dbReference type="Gene3D" id="1.10.3080.10">
    <property type="entry name" value="Clc chloride channel"/>
    <property type="match status" value="1"/>
</dbReference>
<evidence type="ECO:0000256" key="1">
    <source>
        <dbReference type="ARBA" id="ARBA00022737"/>
    </source>
</evidence>
<dbReference type="SUPFAM" id="SSF81340">
    <property type="entry name" value="Clc chloride channel"/>
    <property type="match status" value="1"/>
</dbReference>
<dbReference type="AlphaFoldDB" id="A0A061G7R6"/>
<reference evidence="4 5" key="1">
    <citation type="journal article" date="2013" name="Genome Biol.">
        <title>The genome sequence of the most widely cultivated cacao type and its use to identify candidate genes regulating pod color.</title>
        <authorList>
            <person name="Motamayor J.C."/>
            <person name="Mockaitis K."/>
            <person name="Schmutz J."/>
            <person name="Haiminen N."/>
            <person name="Iii D.L."/>
            <person name="Cornejo O."/>
            <person name="Findley S.D."/>
            <person name="Zheng P."/>
            <person name="Utro F."/>
            <person name="Royaert S."/>
            <person name="Saski C."/>
            <person name="Jenkins J."/>
            <person name="Podicheti R."/>
            <person name="Zhao M."/>
            <person name="Scheffler B.E."/>
            <person name="Stack J.C."/>
            <person name="Feltus F.A."/>
            <person name="Mustiga G.M."/>
            <person name="Amores F."/>
            <person name="Phillips W."/>
            <person name="Marelli J.P."/>
            <person name="May G.D."/>
            <person name="Shapiro H."/>
            <person name="Ma J."/>
            <person name="Bustamante C.D."/>
            <person name="Schnell R.J."/>
            <person name="Main D."/>
            <person name="Gilbert D."/>
            <person name="Parida L."/>
            <person name="Kuhn D.N."/>
        </authorList>
    </citation>
    <scope>NUCLEOTIDE SEQUENCE [LARGE SCALE GENOMIC DNA]</scope>
    <source>
        <strain evidence="5">cv. Matina 1-6</strain>
    </source>
</reference>
<dbReference type="HOGENOM" id="CLU_1646745_0_0_1"/>
<protein>
    <submittedName>
        <fullName evidence="4">Chloride channel C-like protein</fullName>
    </submittedName>
</protein>
<keyword evidence="3" id="KW-1133">Transmembrane helix</keyword>
<evidence type="ECO:0000256" key="2">
    <source>
        <dbReference type="ARBA" id="ARBA00023122"/>
    </source>
</evidence>
<organism evidence="4 5">
    <name type="scientific">Theobroma cacao</name>
    <name type="common">Cacao</name>
    <name type="synonym">Cocoa</name>
    <dbReference type="NCBI Taxonomy" id="3641"/>
    <lineage>
        <taxon>Eukaryota</taxon>
        <taxon>Viridiplantae</taxon>
        <taxon>Streptophyta</taxon>
        <taxon>Embryophyta</taxon>
        <taxon>Tracheophyta</taxon>
        <taxon>Spermatophyta</taxon>
        <taxon>Magnoliopsida</taxon>
        <taxon>eudicotyledons</taxon>
        <taxon>Gunneridae</taxon>
        <taxon>Pentapetalae</taxon>
        <taxon>rosids</taxon>
        <taxon>malvids</taxon>
        <taxon>Malvales</taxon>
        <taxon>Malvaceae</taxon>
        <taxon>Byttnerioideae</taxon>
        <taxon>Theobroma</taxon>
    </lineage>
</organism>
<dbReference type="Proteomes" id="UP000026915">
    <property type="component" value="Chromosome 6"/>
</dbReference>
<feature type="transmembrane region" description="Helical" evidence="3">
    <location>
        <begin position="126"/>
        <end position="146"/>
    </location>
</feature>
<sequence length="161" mass="17832">MPASFRALIMNIIRYLPHILVVTWFWLLLLSPSTYIAPATASSGIPKVKAYFHGVDAPSILVPITCFAKVAECLTLVDIFYNSYCSNGVRGFIDFCHSGKCGLCGQGGLIMFDVNSTNPNYSVLELVAIIFLWIIGGVLGSLYNYFVDKVLRTYSIINKYV</sequence>
<evidence type="ECO:0000313" key="4">
    <source>
        <dbReference type="EMBL" id="EOY25473.1"/>
    </source>
</evidence>
<gene>
    <name evidence="4" type="ORF">TCM_026896</name>
</gene>
<accession>A0A061G7R6</accession>
<keyword evidence="1" id="KW-0677">Repeat</keyword>